<evidence type="ECO:0000256" key="3">
    <source>
        <dbReference type="ARBA" id="ARBA00022723"/>
    </source>
</evidence>
<dbReference type="Proteomes" id="UP000325577">
    <property type="component" value="Linkage Group LG0"/>
</dbReference>
<sequence>METGGDSSPFPSISDWDKPFTDQELEAIEAAFQSATSFSSSPTKRSHAPSCDEDGGSEDRPKARRRLPGSIAGLRQQTPFTGNCRRRDVQSESSPMLTSNSFSLSPCFRNRFYSLYRSSAKLMMRYPKMTFRRSHSKKREVGRSILGFDIEWRPTFRRGISPGKAAVMQICGDTSHCYVMHIIHSGIPLSLQSLLEDPTTVKVGVGIGNDAVKVFKDHNVSIKALEELSSLANQKLGGDPKNWSLASLTEMLICKELQKPAKIQLGNWEADVLSKEQLQYAATDAFASWYLHQVLNSLTDPADNKKKLFNKLSK</sequence>
<evidence type="ECO:0000256" key="2">
    <source>
        <dbReference type="ARBA" id="ARBA00022722"/>
    </source>
</evidence>
<evidence type="ECO:0000256" key="9">
    <source>
        <dbReference type="ARBA" id="ARBA00042761"/>
    </source>
</evidence>
<accession>A0A5J5C2I2</accession>
<evidence type="ECO:0000256" key="7">
    <source>
        <dbReference type="ARBA" id="ARBA00023242"/>
    </source>
</evidence>
<dbReference type="Pfam" id="PF01612">
    <property type="entry name" value="DNA_pol_A_exo1"/>
    <property type="match status" value="1"/>
</dbReference>
<evidence type="ECO:0000259" key="11">
    <source>
        <dbReference type="SMART" id="SM00474"/>
    </source>
</evidence>
<evidence type="ECO:0000256" key="1">
    <source>
        <dbReference type="ARBA" id="ARBA00004123"/>
    </source>
</evidence>
<evidence type="ECO:0000313" key="13">
    <source>
        <dbReference type="Proteomes" id="UP000325577"/>
    </source>
</evidence>
<comment type="subcellular location">
    <subcellularLocation>
        <location evidence="1">Nucleus</location>
    </subcellularLocation>
</comment>
<dbReference type="GO" id="GO:0046872">
    <property type="term" value="F:metal ion binding"/>
    <property type="evidence" value="ECO:0007669"/>
    <property type="project" value="UniProtKB-KW"/>
</dbReference>
<dbReference type="InterPro" id="IPR002562">
    <property type="entry name" value="3'-5'_exonuclease_dom"/>
</dbReference>
<dbReference type="AlphaFoldDB" id="A0A5J5C2I2"/>
<dbReference type="InterPro" id="IPR012337">
    <property type="entry name" value="RNaseH-like_sf"/>
</dbReference>
<feature type="compositionally biased region" description="Low complexity" evidence="10">
    <location>
        <begin position="31"/>
        <end position="41"/>
    </location>
</feature>
<dbReference type="PANTHER" id="PTHR13620:SF109">
    <property type="entry name" value="3'-5' EXONUCLEASE"/>
    <property type="match status" value="1"/>
</dbReference>
<feature type="region of interest" description="Disordered" evidence="10">
    <location>
        <begin position="31"/>
        <end position="97"/>
    </location>
</feature>
<evidence type="ECO:0000256" key="10">
    <source>
        <dbReference type="SAM" id="MobiDB-lite"/>
    </source>
</evidence>
<keyword evidence="2" id="KW-0540">Nuclease</keyword>
<evidence type="ECO:0000256" key="6">
    <source>
        <dbReference type="ARBA" id="ARBA00022842"/>
    </source>
</evidence>
<keyword evidence="3" id="KW-0479">Metal-binding</keyword>
<dbReference type="PANTHER" id="PTHR13620">
    <property type="entry name" value="3-5 EXONUCLEASE"/>
    <property type="match status" value="1"/>
</dbReference>
<dbReference type="GO" id="GO:0005634">
    <property type="term" value="C:nucleus"/>
    <property type="evidence" value="ECO:0007669"/>
    <property type="project" value="UniProtKB-SubCell"/>
</dbReference>
<dbReference type="SMART" id="SM00474">
    <property type="entry name" value="35EXOc"/>
    <property type="match status" value="1"/>
</dbReference>
<dbReference type="FunFam" id="3.30.420.10:FF:000114">
    <property type="entry name" value="Werner Syndrome-like exonuclease"/>
    <property type="match status" value="1"/>
</dbReference>
<keyword evidence="4" id="KW-0378">Hydrolase</keyword>
<keyword evidence="5" id="KW-0269">Exonuclease</keyword>
<gene>
    <name evidence="12" type="ORF">F0562_000054</name>
</gene>
<reference evidence="12 13" key="1">
    <citation type="submission" date="2019-09" db="EMBL/GenBank/DDBJ databases">
        <title>A chromosome-level genome assembly of the Chinese tupelo Nyssa sinensis.</title>
        <authorList>
            <person name="Yang X."/>
            <person name="Kang M."/>
            <person name="Yang Y."/>
            <person name="Xiong H."/>
            <person name="Wang M."/>
            <person name="Zhang Z."/>
            <person name="Wang Z."/>
            <person name="Wu H."/>
            <person name="Ma T."/>
            <person name="Liu J."/>
            <person name="Xi Z."/>
        </authorList>
    </citation>
    <scope>NUCLEOTIDE SEQUENCE [LARGE SCALE GENOMIC DNA]</scope>
    <source>
        <strain evidence="12">J267</strain>
        <tissue evidence="12">Leaf</tissue>
    </source>
</reference>
<dbReference type="InterPro" id="IPR036397">
    <property type="entry name" value="RNaseH_sf"/>
</dbReference>
<protein>
    <recommendedName>
        <fullName evidence="8">3'-5' exonuclease</fullName>
    </recommendedName>
    <alternativeName>
        <fullName evidence="9">Werner Syndrome-like exonuclease</fullName>
    </alternativeName>
</protein>
<proteinExistence type="predicted"/>
<evidence type="ECO:0000256" key="8">
    <source>
        <dbReference type="ARBA" id="ARBA00040531"/>
    </source>
</evidence>
<keyword evidence="7" id="KW-0539">Nucleus</keyword>
<dbReference type="EMBL" id="CM018031">
    <property type="protein sequence ID" value="KAA8548370.1"/>
    <property type="molecule type" value="Genomic_DNA"/>
</dbReference>
<dbReference type="OrthoDB" id="1920326at2759"/>
<evidence type="ECO:0000313" key="12">
    <source>
        <dbReference type="EMBL" id="KAA8548370.1"/>
    </source>
</evidence>
<name>A0A5J5C2I2_9ASTE</name>
<dbReference type="GO" id="GO:0008408">
    <property type="term" value="F:3'-5' exonuclease activity"/>
    <property type="evidence" value="ECO:0007669"/>
    <property type="project" value="InterPro"/>
</dbReference>
<organism evidence="12 13">
    <name type="scientific">Nyssa sinensis</name>
    <dbReference type="NCBI Taxonomy" id="561372"/>
    <lineage>
        <taxon>Eukaryota</taxon>
        <taxon>Viridiplantae</taxon>
        <taxon>Streptophyta</taxon>
        <taxon>Embryophyta</taxon>
        <taxon>Tracheophyta</taxon>
        <taxon>Spermatophyta</taxon>
        <taxon>Magnoliopsida</taxon>
        <taxon>eudicotyledons</taxon>
        <taxon>Gunneridae</taxon>
        <taxon>Pentapetalae</taxon>
        <taxon>asterids</taxon>
        <taxon>Cornales</taxon>
        <taxon>Nyssaceae</taxon>
        <taxon>Nyssa</taxon>
    </lineage>
</organism>
<keyword evidence="13" id="KW-1185">Reference proteome</keyword>
<dbReference type="SUPFAM" id="SSF53098">
    <property type="entry name" value="Ribonuclease H-like"/>
    <property type="match status" value="1"/>
</dbReference>
<evidence type="ECO:0000256" key="4">
    <source>
        <dbReference type="ARBA" id="ARBA00022801"/>
    </source>
</evidence>
<feature type="domain" description="3'-5' exonuclease" evidence="11">
    <location>
        <begin position="128"/>
        <end position="300"/>
    </location>
</feature>
<dbReference type="InterPro" id="IPR051132">
    <property type="entry name" value="3-5_Exonuclease_domain"/>
</dbReference>
<dbReference type="CDD" id="cd06141">
    <property type="entry name" value="WRN_exo"/>
    <property type="match status" value="1"/>
</dbReference>
<keyword evidence="6" id="KW-0460">Magnesium</keyword>
<dbReference type="GO" id="GO:0006139">
    <property type="term" value="P:nucleobase-containing compound metabolic process"/>
    <property type="evidence" value="ECO:0007669"/>
    <property type="project" value="InterPro"/>
</dbReference>
<dbReference type="Gene3D" id="3.30.420.10">
    <property type="entry name" value="Ribonuclease H-like superfamily/Ribonuclease H"/>
    <property type="match status" value="1"/>
</dbReference>
<evidence type="ECO:0000256" key="5">
    <source>
        <dbReference type="ARBA" id="ARBA00022839"/>
    </source>
</evidence>
<dbReference type="GO" id="GO:0003676">
    <property type="term" value="F:nucleic acid binding"/>
    <property type="evidence" value="ECO:0007669"/>
    <property type="project" value="InterPro"/>
</dbReference>